<organism evidence="1 2">
    <name type="scientific">Flavobacterium jejuense</name>
    <dbReference type="NCBI Taxonomy" id="1544455"/>
    <lineage>
        <taxon>Bacteria</taxon>
        <taxon>Pseudomonadati</taxon>
        <taxon>Bacteroidota</taxon>
        <taxon>Flavobacteriia</taxon>
        <taxon>Flavobacteriales</taxon>
        <taxon>Flavobacteriaceae</taxon>
        <taxon>Flavobacterium</taxon>
    </lineage>
</organism>
<gene>
    <name evidence="1" type="ORF">FIA58_009155</name>
</gene>
<evidence type="ECO:0000313" key="2">
    <source>
        <dbReference type="Proteomes" id="UP000817854"/>
    </source>
</evidence>
<sequence length="96" mass="11634">MNLFKIFHRLYMEYFSWAFDSEFDLDRTFNDLQSFHTKALPDSQNKGEQLYAKIFKSNAFYLFSPVVFIWLRYQVMKFSSAEYLQSLINKSIENED</sequence>
<proteinExistence type="predicted"/>
<dbReference type="RefSeq" id="WP_140962180.1">
    <property type="nucleotide sequence ID" value="NZ_VEVQ02000005.1"/>
</dbReference>
<comment type="caution">
    <text evidence="1">The sequence shown here is derived from an EMBL/GenBank/DDBJ whole genome shotgun (WGS) entry which is preliminary data.</text>
</comment>
<dbReference type="Proteomes" id="UP000817854">
    <property type="component" value="Unassembled WGS sequence"/>
</dbReference>
<dbReference type="EMBL" id="VEVQ02000005">
    <property type="protein sequence ID" value="NHN25840.1"/>
    <property type="molecule type" value="Genomic_DNA"/>
</dbReference>
<accession>A0ABX0IRX6</accession>
<protein>
    <submittedName>
        <fullName evidence="1">Uncharacterized protein</fullName>
    </submittedName>
</protein>
<evidence type="ECO:0000313" key="1">
    <source>
        <dbReference type="EMBL" id="NHN25840.1"/>
    </source>
</evidence>
<reference evidence="1" key="2">
    <citation type="submission" date="2020-02" db="EMBL/GenBank/DDBJ databases">
        <title>Flavobacterium profundi sp. nov., isolated from a deep-sea seamount.</title>
        <authorList>
            <person name="Zhang D.-C."/>
        </authorList>
    </citation>
    <scope>NUCLEOTIDE SEQUENCE</scope>
    <source>
        <strain evidence="1">EC11</strain>
    </source>
</reference>
<name>A0ABX0IRX6_9FLAO</name>
<keyword evidence="2" id="KW-1185">Reference proteome</keyword>
<reference evidence="1" key="1">
    <citation type="submission" date="2019-05" db="EMBL/GenBank/DDBJ databases">
        <authorList>
            <person name="Lianzixin W."/>
        </authorList>
    </citation>
    <scope>NUCLEOTIDE SEQUENCE</scope>
    <source>
        <strain evidence="1">EC11</strain>
    </source>
</reference>